<dbReference type="AlphaFoldDB" id="A0A3P7MT33"/>
<evidence type="ECO:0000313" key="3">
    <source>
        <dbReference type="Proteomes" id="UP000281553"/>
    </source>
</evidence>
<protein>
    <submittedName>
        <fullName evidence="2">Uncharacterized protein</fullName>
    </submittedName>
</protein>
<dbReference type="InterPro" id="IPR036280">
    <property type="entry name" value="Multihaem_cyt_sf"/>
</dbReference>
<sequence>MRYYLRCLLLLLLGVLASNAKTHSKPASSLTNSLRLLQEAPPQCKEHIQQLLRWYSSLSNGEDVSRIVHLNDTTACQQCFSGKQSNPISNQNACMECHRPYAGKLKQSSNCRKCFNVLKPNHDACRLCFLDVKHKVKTSTSGTKNKIKTAMDKMRLKFRKWF</sequence>
<feature type="signal peptide" evidence="1">
    <location>
        <begin position="1"/>
        <end position="20"/>
    </location>
</feature>
<organism evidence="2 3">
    <name type="scientific">Dibothriocephalus latus</name>
    <name type="common">Fish tapeworm</name>
    <name type="synonym">Diphyllobothrium latum</name>
    <dbReference type="NCBI Taxonomy" id="60516"/>
    <lineage>
        <taxon>Eukaryota</taxon>
        <taxon>Metazoa</taxon>
        <taxon>Spiralia</taxon>
        <taxon>Lophotrochozoa</taxon>
        <taxon>Platyhelminthes</taxon>
        <taxon>Cestoda</taxon>
        <taxon>Eucestoda</taxon>
        <taxon>Diphyllobothriidea</taxon>
        <taxon>Diphyllobothriidae</taxon>
        <taxon>Dibothriocephalus</taxon>
    </lineage>
</organism>
<name>A0A3P7MT33_DIBLA</name>
<evidence type="ECO:0000313" key="2">
    <source>
        <dbReference type="EMBL" id="VDN32864.1"/>
    </source>
</evidence>
<dbReference type="EMBL" id="UYRU01082819">
    <property type="protein sequence ID" value="VDN32864.1"/>
    <property type="molecule type" value="Genomic_DNA"/>
</dbReference>
<dbReference type="SUPFAM" id="SSF48695">
    <property type="entry name" value="Multiheme cytochromes"/>
    <property type="match status" value="1"/>
</dbReference>
<accession>A0A3P7MT33</accession>
<feature type="chain" id="PRO_5018065531" evidence="1">
    <location>
        <begin position="21"/>
        <end position="162"/>
    </location>
</feature>
<proteinExistence type="predicted"/>
<dbReference type="Proteomes" id="UP000281553">
    <property type="component" value="Unassembled WGS sequence"/>
</dbReference>
<evidence type="ECO:0000256" key="1">
    <source>
        <dbReference type="SAM" id="SignalP"/>
    </source>
</evidence>
<keyword evidence="1" id="KW-0732">Signal</keyword>
<keyword evidence="3" id="KW-1185">Reference proteome</keyword>
<reference evidence="2 3" key="1">
    <citation type="submission" date="2018-11" db="EMBL/GenBank/DDBJ databases">
        <authorList>
            <consortium name="Pathogen Informatics"/>
        </authorList>
    </citation>
    <scope>NUCLEOTIDE SEQUENCE [LARGE SCALE GENOMIC DNA]</scope>
</reference>
<gene>
    <name evidence="2" type="ORF">DILT_LOCUS16091</name>
</gene>